<feature type="domain" description="HTH DNA binding" evidence="2">
    <location>
        <begin position="315"/>
        <end position="368"/>
    </location>
</feature>
<dbReference type="Pfam" id="PF11972">
    <property type="entry name" value="HTH_13"/>
    <property type="match status" value="1"/>
</dbReference>
<dbReference type="NCBIfam" id="NF040876">
    <property type="entry name" value="RHE_PE00001_fam"/>
    <property type="match status" value="1"/>
</dbReference>
<accession>A0A444LMW6</accession>
<sequence length="368" mass="40720">MAYDLARLSLQTLISPIADATAAVVRLDERLSRSSLREGYSSRSAFVDACASLWLDGELVHLEDLVFHDAGMGVRTPTHELNIALDVLRTRRKILVHPPAWALSIDGLRSLRGREGGVQSTGALSGLETKSVPKLQPGDEEDALTEHLSAIDAVLARSEALLDQAAKSSPIPSSRWERHAFLYEPDWDEDERLEEWQAMLRDTEGLPPVLRAALLLDAWNTLQVLQHAPWLGRLLVGALLRQSGLTQAHLPEISVGLKLVPREDRTSRSRTQRLTAYLAAMRAGAEAGLKEHDRLLLAQQQMQRRLVGRRQTSRLPQLIDLVLSRPMVSAGMIAEALSITPQGALKIAAELNLRELTGRGRFRAWGIL</sequence>
<dbReference type="InterPro" id="IPR021068">
    <property type="entry name" value="HTH_DNA-bd"/>
</dbReference>
<name>A0A444LMW6_9HYPH</name>
<evidence type="ECO:0000313" key="4">
    <source>
        <dbReference type="Proteomes" id="UP000287687"/>
    </source>
</evidence>
<dbReference type="EMBL" id="SBIP01000001">
    <property type="protein sequence ID" value="RWX81707.1"/>
    <property type="molecule type" value="Genomic_DNA"/>
</dbReference>
<evidence type="ECO:0000313" key="3">
    <source>
        <dbReference type="EMBL" id="RWX81707.1"/>
    </source>
</evidence>
<dbReference type="OrthoDB" id="7989940at2"/>
<proteinExistence type="predicted"/>
<keyword evidence="4" id="KW-1185">Reference proteome</keyword>
<dbReference type="InterPro" id="IPR011670">
    <property type="entry name" value="DUF1612"/>
</dbReference>
<dbReference type="Pfam" id="PF07756">
    <property type="entry name" value="DUF1612"/>
    <property type="match status" value="1"/>
</dbReference>
<feature type="domain" description="DUF1612" evidence="1">
    <location>
        <begin position="181"/>
        <end position="306"/>
    </location>
</feature>
<dbReference type="RefSeq" id="WP_128441820.1">
    <property type="nucleotide sequence ID" value="NZ_SBIP01000001.1"/>
</dbReference>
<dbReference type="Proteomes" id="UP000287687">
    <property type="component" value="Unassembled WGS sequence"/>
</dbReference>
<organism evidence="3 4">
    <name type="scientific">Neorhizobium lilium</name>
    <dbReference type="NCBI Taxonomy" id="2503024"/>
    <lineage>
        <taxon>Bacteria</taxon>
        <taxon>Pseudomonadati</taxon>
        <taxon>Pseudomonadota</taxon>
        <taxon>Alphaproteobacteria</taxon>
        <taxon>Hyphomicrobiales</taxon>
        <taxon>Rhizobiaceae</taxon>
        <taxon>Rhizobium/Agrobacterium group</taxon>
        <taxon>Neorhizobium</taxon>
    </lineage>
</organism>
<dbReference type="AlphaFoldDB" id="A0A444LMW6"/>
<protein>
    <submittedName>
        <fullName evidence="3">DUF1612 domain-containing protein</fullName>
    </submittedName>
</protein>
<dbReference type="InterPro" id="IPR048017">
    <property type="entry name" value="Y4cF-like"/>
</dbReference>
<evidence type="ECO:0000259" key="1">
    <source>
        <dbReference type="Pfam" id="PF07756"/>
    </source>
</evidence>
<reference evidence="3 4" key="1">
    <citation type="submission" date="2019-01" db="EMBL/GenBank/DDBJ databases">
        <title>The draft genome of Rhizobium sp. 24NR.</title>
        <authorList>
            <person name="Liu L."/>
            <person name="Liang L."/>
            <person name="Shi S."/>
            <person name="Xu L."/>
            <person name="Wang X."/>
            <person name="Li L."/>
            <person name="Zhang X."/>
        </authorList>
    </citation>
    <scope>NUCLEOTIDE SEQUENCE [LARGE SCALE GENOMIC DNA]</scope>
    <source>
        <strain evidence="3 4">24NR</strain>
    </source>
</reference>
<gene>
    <name evidence="3" type="ORF">EPK99_05475</name>
</gene>
<evidence type="ECO:0000259" key="2">
    <source>
        <dbReference type="Pfam" id="PF11972"/>
    </source>
</evidence>
<comment type="caution">
    <text evidence="3">The sequence shown here is derived from an EMBL/GenBank/DDBJ whole genome shotgun (WGS) entry which is preliminary data.</text>
</comment>